<evidence type="ECO:0000256" key="1">
    <source>
        <dbReference type="SAM" id="SignalP"/>
    </source>
</evidence>
<comment type="caution">
    <text evidence="2">The sequence shown here is derived from an EMBL/GenBank/DDBJ whole genome shotgun (WGS) entry which is preliminary data.</text>
</comment>
<keyword evidence="3" id="KW-1185">Reference proteome</keyword>
<gene>
    <name evidence="2" type="ORF">FO442_01275</name>
</gene>
<dbReference type="OrthoDB" id="1118238at2"/>
<dbReference type="Proteomes" id="UP000316008">
    <property type="component" value="Unassembled WGS sequence"/>
</dbReference>
<dbReference type="InterPro" id="IPR029058">
    <property type="entry name" value="AB_hydrolase_fold"/>
</dbReference>
<dbReference type="SUPFAM" id="SSF53474">
    <property type="entry name" value="alpha/beta-Hydrolases"/>
    <property type="match status" value="1"/>
</dbReference>
<evidence type="ECO:0000313" key="3">
    <source>
        <dbReference type="Proteomes" id="UP000316008"/>
    </source>
</evidence>
<evidence type="ECO:0008006" key="4">
    <source>
        <dbReference type="Google" id="ProtNLM"/>
    </source>
</evidence>
<keyword evidence="1" id="KW-0732">Signal</keyword>
<name>A0A556N6N1_9FLAO</name>
<dbReference type="AlphaFoldDB" id="A0A556N6N1"/>
<reference evidence="2 3" key="1">
    <citation type="submission" date="2019-07" db="EMBL/GenBank/DDBJ databases">
        <authorList>
            <person name="Huq M.A."/>
        </authorList>
    </citation>
    <scope>NUCLEOTIDE SEQUENCE [LARGE SCALE GENOMIC DNA]</scope>
    <source>
        <strain evidence="2 3">MAH-3</strain>
    </source>
</reference>
<organism evidence="2 3">
    <name type="scientific">Fluviicola chungangensis</name>
    <dbReference type="NCBI Taxonomy" id="2597671"/>
    <lineage>
        <taxon>Bacteria</taxon>
        <taxon>Pseudomonadati</taxon>
        <taxon>Bacteroidota</taxon>
        <taxon>Flavobacteriia</taxon>
        <taxon>Flavobacteriales</taxon>
        <taxon>Crocinitomicaceae</taxon>
        <taxon>Fluviicola</taxon>
    </lineage>
</organism>
<protein>
    <recommendedName>
        <fullName evidence="4">Alpha/beta hydrolase</fullName>
    </recommendedName>
</protein>
<dbReference type="Gene3D" id="3.40.50.1820">
    <property type="entry name" value="alpha/beta hydrolase"/>
    <property type="match status" value="1"/>
</dbReference>
<evidence type="ECO:0000313" key="2">
    <source>
        <dbReference type="EMBL" id="TSJ47788.1"/>
    </source>
</evidence>
<feature type="chain" id="PRO_5022014671" description="Alpha/beta hydrolase" evidence="1">
    <location>
        <begin position="20"/>
        <end position="334"/>
    </location>
</feature>
<sequence length="334" mass="38028">MLKSNLILFLLISVVNVNAQKIVPGTTFTQFSLKSKNDTIDFVVADTDLTVKKPVFLFVQGSLPIPLFVEFPGQGVFPMALGNFDMQNLKQHFHVVTISMPKIPVLVTRDHVNDGYMYITDSTYKNSIPDSYLKADYLENYVDRANKVLSFLRKQKWVDNSRLVVAGHSQGSRIVAELAATNPKITHAGLFGFSPLGRVHEQVWLNYKEFIKGNSSWEDYEAKQNQQLEFQKQIVADKGEDIGMIPWKSFTGIGFERLARIKTPLYIAYGTEDKCAFVSELIPFYFVTAGKTNYEMKRYNGLEHNYFPVAGGKVDYENGKWPEVMNAFVEWSLK</sequence>
<accession>A0A556N6N1</accession>
<dbReference type="EMBL" id="VLPL01000001">
    <property type="protein sequence ID" value="TSJ47788.1"/>
    <property type="molecule type" value="Genomic_DNA"/>
</dbReference>
<feature type="signal peptide" evidence="1">
    <location>
        <begin position="1"/>
        <end position="19"/>
    </location>
</feature>
<proteinExistence type="predicted"/>
<dbReference type="RefSeq" id="WP_144331323.1">
    <property type="nucleotide sequence ID" value="NZ_VLPL01000001.1"/>
</dbReference>